<gene>
    <name evidence="1" type="ORF">SORBI_3002G061732</name>
</gene>
<sequence length="96" mass="11154">MKTVHVPLEHVLFRSKKRWKETAKIFSSNEADNHVRLHRELLPTYQRLIVLIASSSLSWHHRQEILLPCTLHASDFTSFAEDWSFLGNTDEAIGIT</sequence>
<evidence type="ECO:0000313" key="1">
    <source>
        <dbReference type="EMBL" id="OQU88607.1"/>
    </source>
</evidence>
<dbReference type="Proteomes" id="UP000000768">
    <property type="component" value="Chromosome 2"/>
</dbReference>
<proteinExistence type="predicted"/>
<dbReference type="AlphaFoldDB" id="A0A1W0W2K3"/>
<dbReference type="EMBL" id="CM000761">
    <property type="protein sequence ID" value="OQU88607.1"/>
    <property type="molecule type" value="Genomic_DNA"/>
</dbReference>
<protein>
    <submittedName>
        <fullName evidence="1">Uncharacterized protein</fullName>
    </submittedName>
</protein>
<reference evidence="1 2" key="1">
    <citation type="journal article" date="2009" name="Nature">
        <title>The Sorghum bicolor genome and the diversification of grasses.</title>
        <authorList>
            <person name="Paterson A.H."/>
            <person name="Bowers J.E."/>
            <person name="Bruggmann R."/>
            <person name="Dubchak I."/>
            <person name="Grimwood J."/>
            <person name="Gundlach H."/>
            <person name="Haberer G."/>
            <person name="Hellsten U."/>
            <person name="Mitros T."/>
            <person name="Poliakov A."/>
            <person name="Schmutz J."/>
            <person name="Spannagl M."/>
            <person name="Tang H."/>
            <person name="Wang X."/>
            <person name="Wicker T."/>
            <person name="Bharti A.K."/>
            <person name="Chapman J."/>
            <person name="Feltus F.A."/>
            <person name="Gowik U."/>
            <person name="Grigoriev I.V."/>
            <person name="Lyons E."/>
            <person name="Maher C.A."/>
            <person name="Martis M."/>
            <person name="Narechania A."/>
            <person name="Otillar R.P."/>
            <person name="Penning B.W."/>
            <person name="Salamov A.A."/>
            <person name="Wang Y."/>
            <person name="Zhang L."/>
            <person name="Carpita N.C."/>
            <person name="Freeling M."/>
            <person name="Gingle A.R."/>
            <person name="Hash C.T."/>
            <person name="Keller B."/>
            <person name="Klein P."/>
            <person name="Kresovich S."/>
            <person name="McCann M.C."/>
            <person name="Ming R."/>
            <person name="Peterson D.G."/>
            <person name="Mehboob-ur-Rahman"/>
            <person name="Ware D."/>
            <person name="Westhoff P."/>
            <person name="Mayer K.F."/>
            <person name="Messing J."/>
            <person name="Rokhsar D.S."/>
        </authorList>
    </citation>
    <scope>NUCLEOTIDE SEQUENCE [LARGE SCALE GENOMIC DNA]</scope>
    <source>
        <strain evidence="2">cv. BTx623</strain>
    </source>
</reference>
<evidence type="ECO:0000313" key="2">
    <source>
        <dbReference type="Proteomes" id="UP000000768"/>
    </source>
</evidence>
<keyword evidence="2" id="KW-1185">Reference proteome</keyword>
<reference evidence="2" key="2">
    <citation type="journal article" date="2018" name="Plant J.">
        <title>The Sorghum bicolor reference genome: improved assembly, gene annotations, a transcriptome atlas, and signatures of genome organization.</title>
        <authorList>
            <person name="McCormick R.F."/>
            <person name="Truong S.K."/>
            <person name="Sreedasyam A."/>
            <person name="Jenkins J."/>
            <person name="Shu S."/>
            <person name="Sims D."/>
            <person name="Kennedy M."/>
            <person name="Amirebrahimi M."/>
            <person name="Weers B.D."/>
            <person name="McKinley B."/>
            <person name="Mattison A."/>
            <person name="Morishige D.T."/>
            <person name="Grimwood J."/>
            <person name="Schmutz J."/>
            <person name="Mullet J.E."/>
        </authorList>
    </citation>
    <scope>NUCLEOTIDE SEQUENCE [LARGE SCALE GENOMIC DNA]</scope>
    <source>
        <strain evidence="2">cv. BTx623</strain>
    </source>
</reference>
<organism evidence="1 2">
    <name type="scientific">Sorghum bicolor</name>
    <name type="common">Sorghum</name>
    <name type="synonym">Sorghum vulgare</name>
    <dbReference type="NCBI Taxonomy" id="4558"/>
    <lineage>
        <taxon>Eukaryota</taxon>
        <taxon>Viridiplantae</taxon>
        <taxon>Streptophyta</taxon>
        <taxon>Embryophyta</taxon>
        <taxon>Tracheophyta</taxon>
        <taxon>Spermatophyta</taxon>
        <taxon>Magnoliopsida</taxon>
        <taxon>Liliopsida</taxon>
        <taxon>Poales</taxon>
        <taxon>Poaceae</taxon>
        <taxon>PACMAD clade</taxon>
        <taxon>Panicoideae</taxon>
        <taxon>Andropogonodae</taxon>
        <taxon>Andropogoneae</taxon>
        <taxon>Sorghinae</taxon>
        <taxon>Sorghum</taxon>
    </lineage>
</organism>
<name>A0A1W0W2K3_SORBI</name>
<dbReference type="InParanoid" id="A0A1W0W2K3"/>
<dbReference type="Gramene" id="OQU88607">
    <property type="protein sequence ID" value="OQU88607"/>
    <property type="gene ID" value="SORBI_3002G061732"/>
</dbReference>
<accession>A0A1W0W2K3</accession>